<dbReference type="Proteomes" id="UP001220961">
    <property type="component" value="Chromosome 6"/>
</dbReference>
<evidence type="ECO:0008006" key="5">
    <source>
        <dbReference type="Google" id="ProtNLM"/>
    </source>
</evidence>
<protein>
    <recommendedName>
        <fullName evidence="5">HOOK N-terminal domain-containing protein</fullName>
    </recommendedName>
</protein>
<accession>A0AAF0IX72</accession>
<feature type="compositionally biased region" description="Polar residues" evidence="2">
    <location>
        <begin position="344"/>
        <end position="355"/>
    </location>
</feature>
<organism evidence="3 4">
    <name type="scientific">Malassezia caprae</name>
    <dbReference type="NCBI Taxonomy" id="1381934"/>
    <lineage>
        <taxon>Eukaryota</taxon>
        <taxon>Fungi</taxon>
        <taxon>Dikarya</taxon>
        <taxon>Basidiomycota</taxon>
        <taxon>Ustilaginomycotina</taxon>
        <taxon>Malasseziomycetes</taxon>
        <taxon>Malasseziales</taxon>
        <taxon>Malasseziaceae</taxon>
        <taxon>Malassezia</taxon>
    </lineage>
</organism>
<feature type="region of interest" description="Disordered" evidence="2">
    <location>
        <begin position="341"/>
        <end position="372"/>
    </location>
</feature>
<dbReference type="SUPFAM" id="SSF116907">
    <property type="entry name" value="Hook domain"/>
    <property type="match status" value="1"/>
</dbReference>
<dbReference type="AlphaFoldDB" id="A0AAF0IX72"/>
<gene>
    <name evidence="3" type="ORF">MCAP1_002943</name>
</gene>
<feature type="coiled-coil region" evidence="1">
    <location>
        <begin position="142"/>
        <end position="330"/>
    </location>
</feature>
<name>A0AAF0IX72_9BASI</name>
<evidence type="ECO:0000313" key="4">
    <source>
        <dbReference type="Proteomes" id="UP001220961"/>
    </source>
</evidence>
<keyword evidence="4" id="KW-1185">Reference proteome</keyword>
<evidence type="ECO:0000256" key="2">
    <source>
        <dbReference type="SAM" id="MobiDB-lite"/>
    </source>
</evidence>
<reference evidence="3" key="1">
    <citation type="submission" date="2023-03" db="EMBL/GenBank/DDBJ databases">
        <title>Mating type loci evolution in Malassezia.</title>
        <authorList>
            <person name="Coelho M.A."/>
        </authorList>
    </citation>
    <scope>NUCLEOTIDE SEQUENCE</scope>
    <source>
        <strain evidence="3">CBS 10434</strain>
    </source>
</reference>
<evidence type="ECO:0000256" key="1">
    <source>
        <dbReference type="SAM" id="Coils"/>
    </source>
</evidence>
<proteinExistence type="predicted"/>
<evidence type="ECO:0000313" key="3">
    <source>
        <dbReference type="EMBL" id="WFD20692.1"/>
    </source>
</evidence>
<dbReference type="InterPro" id="IPR036872">
    <property type="entry name" value="CH_dom_sf"/>
</dbReference>
<dbReference type="EMBL" id="CP119913">
    <property type="protein sequence ID" value="WFD20692.1"/>
    <property type="molecule type" value="Genomic_DNA"/>
</dbReference>
<dbReference type="Gene3D" id="1.10.418.10">
    <property type="entry name" value="Calponin-like domain"/>
    <property type="match status" value="1"/>
</dbReference>
<keyword evidence="1" id="KW-0175">Coiled coil</keyword>
<sequence>MAATAAPPVSTQLSALTAWVQAVCVEHTVDTPSDLGDGAALFEVLAGVYTEELGVESQRLPDIDIQAAAQSPPSQEELVKVLRLVVGLVVRSEDNNEHVNAMQSLVYDDQVTMMNIVETVLADFAQIPKEDAQDAATVSPVAPDAAQEIEALQRDLERANERCQTQHERLVAVEVELQRVQDEHQQLDQLVTSLRAAERERDTLRDKQDEWRHMAELMKKQDRQLDTLRTRAEEAAELRRQVRELESANTELSNSAGVAAERSASDVMDKHRSAIRASERRLTELQEAHETVCKERDELESRCEKLEEQRRTDQEQLQTLLERVQSMELEQGMHSVSLAEEISETSSAMPRQANASVDPRQADLDTVRPSSSAHAILAAALSDTKTMQEQLAGD</sequence>